<proteinExistence type="predicted"/>
<dbReference type="Gene3D" id="2.60.200.20">
    <property type="match status" value="1"/>
</dbReference>
<feature type="domain" description="PBZ-type" evidence="2">
    <location>
        <begin position="296"/>
        <end position="321"/>
    </location>
</feature>
<gene>
    <name evidence="3" type="ORF">MELIAE_LOCUS3507</name>
</gene>
<dbReference type="SUPFAM" id="SSF49879">
    <property type="entry name" value="SMAD/FHA domain"/>
    <property type="match status" value="1"/>
</dbReference>
<feature type="compositionally biased region" description="Basic and acidic residues" evidence="1">
    <location>
        <begin position="134"/>
        <end position="143"/>
    </location>
</feature>
<feature type="domain" description="PBZ-type" evidence="2">
    <location>
        <begin position="332"/>
        <end position="356"/>
    </location>
</feature>
<dbReference type="AlphaFoldDB" id="A0A9P0AXR0"/>
<sequence length="442" mass="50694">MLKIYKLDDVDFKEALSSLPFGEHVIGRGPLLKVNDKRISRNHAVIKYNGKATITALHINPCYFKSAQSKSMTILPLNKDTPLADRDCFALLTEDNFWFRVRLLEENVDKKKSPKMEETSLGVKREADSDEEESSSKKARITDEHLDTLLGNISRIVQENKENTVNSNEESGSTSKVKEENDEAMAENSPEDISRNTNTSHTNKEIVSDDEDDDNDHHDVNMDSDEASASKLKEETPDKKVLVNKIEVKNEPTTEQERSKENDNPSTSTNNNDNGTNNDKNKQKDDNKSSTSKPRRERCWYGTKCFRKNPQHKADFSHQGDDDYDSDPEDDRPVCSFGAACYRRNLEHRRQHRHPNRPAARPTGASPPKKRDRPKKPKPKTNDDSSEDEYDLEDPFIDNSEEEYVLSTDGEDSDWEDSQEVKEDSQENRRLVKEAKRFTKKK</sequence>
<reference evidence="3" key="1">
    <citation type="submission" date="2021-12" db="EMBL/GenBank/DDBJ databases">
        <authorList>
            <person name="King R."/>
        </authorList>
    </citation>
    <scope>NUCLEOTIDE SEQUENCE</scope>
</reference>
<dbReference type="GO" id="GO:0006302">
    <property type="term" value="P:double-strand break repair"/>
    <property type="evidence" value="ECO:0007669"/>
    <property type="project" value="InterPro"/>
</dbReference>
<organism evidence="3 4">
    <name type="scientific">Brassicogethes aeneus</name>
    <name type="common">Rape pollen beetle</name>
    <name type="synonym">Meligethes aeneus</name>
    <dbReference type="NCBI Taxonomy" id="1431903"/>
    <lineage>
        <taxon>Eukaryota</taxon>
        <taxon>Metazoa</taxon>
        <taxon>Ecdysozoa</taxon>
        <taxon>Arthropoda</taxon>
        <taxon>Hexapoda</taxon>
        <taxon>Insecta</taxon>
        <taxon>Pterygota</taxon>
        <taxon>Neoptera</taxon>
        <taxon>Endopterygota</taxon>
        <taxon>Coleoptera</taxon>
        <taxon>Polyphaga</taxon>
        <taxon>Cucujiformia</taxon>
        <taxon>Nitidulidae</taxon>
        <taxon>Meligethinae</taxon>
        <taxon>Brassicogethes</taxon>
    </lineage>
</organism>
<evidence type="ECO:0000313" key="4">
    <source>
        <dbReference type="Proteomes" id="UP001154078"/>
    </source>
</evidence>
<dbReference type="EMBL" id="OV121133">
    <property type="protein sequence ID" value="CAH0550765.1"/>
    <property type="molecule type" value="Genomic_DNA"/>
</dbReference>
<feature type="compositionally biased region" description="Low complexity" evidence="1">
    <location>
        <begin position="264"/>
        <end position="278"/>
    </location>
</feature>
<dbReference type="GO" id="GO:0035861">
    <property type="term" value="C:site of double-strand break"/>
    <property type="evidence" value="ECO:0007669"/>
    <property type="project" value="TreeGrafter"/>
</dbReference>
<dbReference type="Pfam" id="PF10283">
    <property type="entry name" value="zf-CCHH"/>
    <property type="match status" value="2"/>
</dbReference>
<dbReference type="PANTHER" id="PTHR21315">
    <property type="entry name" value="APRATAXIN AND PNK-LIKE FACTOR-RELATED"/>
    <property type="match status" value="1"/>
</dbReference>
<name>A0A9P0AXR0_BRAAE</name>
<protein>
    <recommendedName>
        <fullName evidence="2">PBZ-type domain-containing protein</fullName>
    </recommendedName>
</protein>
<evidence type="ECO:0000256" key="1">
    <source>
        <dbReference type="SAM" id="MobiDB-lite"/>
    </source>
</evidence>
<feature type="compositionally biased region" description="Acidic residues" evidence="1">
    <location>
        <begin position="384"/>
        <end position="418"/>
    </location>
</feature>
<accession>A0A9P0AXR0</accession>
<feature type="compositionally biased region" description="Basic and acidic residues" evidence="1">
    <location>
        <begin position="419"/>
        <end position="442"/>
    </location>
</feature>
<feature type="compositionally biased region" description="Basic and acidic residues" evidence="1">
    <location>
        <begin position="312"/>
        <end position="321"/>
    </location>
</feature>
<dbReference type="Proteomes" id="UP001154078">
    <property type="component" value="Chromosome 2"/>
</dbReference>
<feature type="compositionally biased region" description="Basic residues" evidence="1">
    <location>
        <begin position="346"/>
        <end position="356"/>
    </location>
</feature>
<feature type="compositionally biased region" description="Basic and acidic residues" evidence="1">
    <location>
        <begin position="279"/>
        <end position="288"/>
    </location>
</feature>
<dbReference type="GO" id="GO:0003906">
    <property type="term" value="F:DNA-(apurinic or apyrimidinic site) endonuclease activity"/>
    <property type="evidence" value="ECO:0007669"/>
    <property type="project" value="InterPro"/>
</dbReference>
<dbReference type="InterPro" id="IPR019406">
    <property type="entry name" value="APLF_PBZ"/>
</dbReference>
<dbReference type="OrthoDB" id="10256774at2759"/>
<keyword evidence="4" id="KW-1185">Reference proteome</keyword>
<feature type="compositionally biased region" description="Basic and acidic residues" evidence="1">
    <location>
        <begin position="111"/>
        <end position="127"/>
    </location>
</feature>
<dbReference type="GO" id="GO:0005634">
    <property type="term" value="C:nucleus"/>
    <property type="evidence" value="ECO:0007669"/>
    <property type="project" value="TreeGrafter"/>
</dbReference>
<dbReference type="InterPro" id="IPR039253">
    <property type="entry name" value="APLF"/>
</dbReference>
<feature type="compositionally biased region" description="Polar residues" evidence="1">
    <location>
        <begin position="163"/>
        <end position="175"/>
    </location>
</feature>
<dbReference type="PANTHER" id="PTHR21315:SF2">
    <property type="entry name" value="APRATAXIN AND PNK-LIKE FACTOR"/>
    <property type="match status" value="1"/>
</dbReference>
<evidence type="ECO:0000313" key="3">
    <source>
        <dbReference type="EMBL" id="CAH0550765.1"/>
    </source>
</evidence>
<feature type="region of interest" description="Disordered" evidence="1">
    <location>
        <begin position="157"/>
        <end position="442"/>
    </location>
</feature>
<feature type="compositionally biased region" description="Basic residues" evidence="1">
    <location>
        <begin position="368"/>
        <end position="379"/>
    </location>
</feature>
<feature type="region of interest" description="Disordered" evidence="1">
    <location>
        <begin position="111"/>
        <end position="143"/>
    </location>
</feature>
<evidence type="ECO:0000259" key="2">
    <source>
        <dbReference type="Pfam" id="PF10283"/>
    </source>
</evidence>
<dbReference type="InterPro" id="IPR008984">
    <property type="entry name" value="SMAD_FHA_dom_sf"/>
</dbReference>
<feature type="compositionally biased region" description="Basic and acidic residues" evidence="1">
    <location>
        <begin position="231"/>
        <end position="263"/>
    </location>
</feature>
<dbReference type="GO" id="GO:0008408">
    <property type="term" value="F:3'-5' exonuclease activity"/>
    <property type="evidence" value="ECO:0007669"/>
    <property type="project" value="InterPro"/>
</dbReference>